<dbReference type="Pfam" id="PF00005">
    <property type="entry name" value="ABC_tran"/>
    <property type="match status" value="1"/>
</dbReference>
<protein>
    <recommendedName>
        <fullName evidence="3">ABC transporter domain-containing protein</fullName>
    </recommendedName>
</protein>
<reference evidence="4 5" key="1">
    <citation type="submission" date="2024-04" db="EMBL/GenBank/DDBJ databases">
        <title>Tritrichomonas musculus Genome.</title>
        <authorList>
            <person name="Alves-Ferreira E."/>
            <person name="Grigg M."/>
            <person name="Lorenzi H."/>
            <person name="Galac M."/>
        </authorList>
    </citation>
    <scope>NUCLEOTIDE SEQUENCE [LARGE SCALE GENOMIC DNA]</scope>
    <source>
        <strain evidence="4 5">EAF2021</strain>
    </source>
</reference>
<evidence type="ECO:0000259" key="3">
    <source>
        <dbReference type="Pfam" id="PF00005"/>
    </source>
</evidence>
<keyword evidence="1" id="KW-0813">Transport</keyword>
<dbReference type="SUPFAM" id="SSF52540">
    <property type="entry name" value="P-loop containing nucleoside triphosphate hydrolases"/>
    <property type="match status" value="1"/>
</dbReference>
<dbReference type="PANTHER" id="PTHR19229">
    <property type="entry name" value="ATP-BINDING CASSETTE TRANSPORTER SUBFAMILY A ABCA"/>
    <property type="match status" value="1"/>
</dbReference>
<evidence type="ECO:0000313" key="4">
    <source>
        <dbReference type="EMBL" id="KAK8890752.1"/>
    </source>
</evidence>
<dbReference type="Gene3D" id="3.40.50.300">
    <property type="entry name" value="P-loop containing nucleotide triphosphate hydrolases"/>
    <property type="match status" value="1"/>
</dbReference>
<comment type="caution">
    <text evidence="4">The sequence shown here is derived from an EMBL/GenBank/DDBJ whole genome shotgun (WGS) entry which is preliminary data.</text>
</comment>
<dbReference type="InterPro" id="IPR026082">
    <property type="entry name" value="ABCA"/>
</dbReference>
<evidence type="ECO:0000313" key="5">
    <source>
        <dbReference type="Proteomes" id="UP001470230"/>
    </source>
</evidence>
<dbReference type="EMBL" id="JAPFFF010000005">
    <property type="protein sequence ID" value="KAK8890752.1"/>
    <property type="molecule type" value="Genomic_DNA"/>
</dbReference>
<dbReference type="InterPro" id="IPR027417">
    <property type="entry name" value="P-loop_NTPase"/>
</dbReference>
<evidence type="ECO:0000256" key="2">
    <source>
        <dbReference type="ARBA" id="ARBA00022737"/>
    </source>
</evidence>
<evidence type="ECO:0000256" key="1">
    <source>
        <dbReference type="ARBA" id="ARBA00022448"/>
    </source>
</evidence>
<name>A0ABR2KI17_9EUKA</name>
<keyword evidence="5" id="KW-1185">Reference proteome</keyword>
<sequence length="282" mass="32378">MPSIYSHLFNELTPNEHFKIYSWLFQKNPDEAMVLTKSLISELELIDIQIIPICELRGGDVRKLAIAKSFFGPSKLLLLDEPTAFLDPVACHCVQEMILRHKREKTFMLCTHISTEAEMLCDIISNMVKGNVYKVGSPQYLTQKFGTEYKIDIMLEDASEESSEKIDLFFNDKLIFASLTIIRPASRIYSVPASIIQLAELFEILENGQIEMNGYKYFTCSTSSLERVFMEIVRMSELKESQPNENSQDTDFEEIENKKKENFHINIKSNENGINDSVDNTS</sequence>
<feature type="domain" description="ABC transporter" evidence="3">
    <location>
        <begin position="7"/>
        <end position="84"/>
    </location>
</feature>
<keyword evidence="2" id="KW-0677">Repeat</keyword>
<organism evidence="4 5">
    <name type="scientific">Tritrichomonas musculus</name>
    <dbReference type="NCBI Taxonomy" id="1915356"/>
    <lineage>
        <taxon>Eukaryota</taxon>
        <taxon>Metamonada</taxon>
        <taxon>Parabasalia</taxon>
        <taxon>Tritrichomonadida</taxon>
        <taxon>Tritrichomonadidae</taxon>
        <taxon>Tritrichomonas</taxon>
    </lineage>
</organism>
<accession>A0ABR2KI17</accession>
<dbReference type="PANTHER" id="PTHR19229:SF36">
    <property type="entry name" value="ATP-BINDING CASSETTE SUB-FAMILY A MEMBER 2"/>
    <property type="match status" value="1"/>
</dbReference>
<proteinExistence type="predicted"/>
<dbReference type="Proteomes" id="UP001470230">
    <property type="component" value="Unassembled WGS sequence"/>
</dbReference>
<dbReference type="InterPro" id="IPR003439">
    <property type="entry name" value="ABC_transporter-like_ATP-bd"/>
</dbReference>
<gene>
    <name evidence="4" type="ORF">M9Y10_035537</name>
</gene>